<feature type="domain" description="Methyltransferase type 11" evidence="1">
    <location>
        <begin position="29"/>
        <end position="122"/>
    </location>
</feature>
<keyword evidence="2" id="KW-0808">Transferase</keyword>
<dbReference type="STRING" id="582680.RS86_01894"/>
<dbReference type="EC" id="2.1.1.161" evidence="2"/>
<dbReference type="CDD" id="cd02440">
    <property type="entry name" value="AdoMet_MTases"/>
    <property type="match status" value="1"/>
</dbReference>
<proteinExistence type="predicted"/>
<dbReference type="Pfam" id="PF08241">
    <property type="entry name" value="Methyltransf_11"/>
    <property type="match status" value="1"/>
</dbReference>
<name>A0A0F0LLV4_9MICO</name>
<evidence type="ECO:0000259" key="1">
    <source>
        <dbReference type="Pfam" id="PF08241"/>
    </source>
</evidence>
<comment type="caution">
    <text evidence="2">The sequence shown here is derived from an EMBL/GenBank/DDBJ whole genome shotgun (WGS) entry which is preliminary data.</text>
</comment>
<dbReference type="Gene3D" id="3.40.50.150">
    <property type="entry name" value="Vaccinia Virus protein VP39"/>
    <property type="match status" value="1"/>
</dbReference>
<dbReference type="RefSeq" id="WP_052680189.1">
    <property type="nucleotide sequence ID" value="NZ_JYIX01000034.1"/>
</dbReference>
<dbReference type="PANTHER" id="PTHR45036:SF1">
    <property type="entry name" value="METHYLTRANSFERASE LIKE 7A"/>
    <property type="match status" value="1"/>
</dbReference>
<dbReference type="SUPFAM" id="SSF53335">
    <property type="entry name" value="S-adenosyl-L-methionine-dependent methyltransferases"/>
    <property type="match status" value="1"/>
</dbReference>
<protein>
    <submittedName>
        <fullName evidence="2">Dimethylglycine N-methyltransferase</fullName>
        <ecNumber evidence="2">2.1.1.161</ecNumber>
    </submittedName>
</protein>
<evidence type="ECO:0000313" key="3">
    <source>
        <dbReference type="Proteomes" id="UP000033740"/>
    </source>
</evidence>
<dbReference type="GO" id="GO:0052729">
    <property type="term" value="F:dimethylglycine N-methyltransferase activity"/>
    <property type="evidence" value="ECO:0007669"/>
    <property type="project" value="UniProtKB-EC"/>
</dbReference>
<dbReference type="InterPro" id="IPR013216">
    <property type="entry name" value="Methyltransf_11"/>
</dbReference>
<dbReference type="GO" id="GO:0032259">
    <property type="term" value="P:methylation"/>
    <property type="evidence" value="ECO:0007669"/>
    <property type="project" value="UniProtKB-KW"/>
</dbReference>
<dbReference type="Proteomes" id="UP000033740">
    <property type="component" value="Unassembled WGS sequence"/>
</dbReference>
<gene>
    <name evidence="2" type="primary">bsmB</name>
    <name evidence="2" type="ORF">RS86_01894</name>
</gene>
<dbReference type="EMBL" id="JYIX01000034">
    <property type="protein sequence ID" value="KJL33235.1"/>
    <property type="molecule type" value="Genomic_DNA"/>
</dbReference>
<accession>A0A0F0LLV4</accession>
<dbReference type="AlphaFoldDB" id="A0A0F0LLV4"/>
<dbReference type="PATRIC" id="fig|582680.6.peg.1961"/>
<keyword evidence="3" id="KW-1185">Reference proteome</keyword>
<dbReference type="InterPro" id="IPR052356">
    <property type="entry name" value="Thiol_S-MT"/>
</dbReference>
<keyword evidence="2" id="KW-0489">Methyltransferase</keyword>
<dbReference type="PANTHER" id="PTHR45036">
    <property type="entry name" value="METHYLTRANSFERASE LIKE 7B"/>
    <property type="match status" value="1"/>
</dbReference>
<evidence type="ECO:0000313" key="2">
    <source>
        <dbReference type="EMBL" id="KJL33235.1"/>
    </source>
</evidence>
<sequence>MSDIGGLSGAEQRRRWRASALPALRGVVLDLGAGSGIAADHLAPDVAWWALEPARRLDPALPRRIGARPGARLLRAPAEEIPLADASVDAVIASTVLCSVREPAAVLAEVRRVLRPTGPLVFFEHVGAPQGSRTRRLQALYAPFSRAFDHGCDPRRDTERAIRDAGFSDVDVVRTEAPGIWGTVEPLIHGVALRP</sequence>
<organism evidence="2 3">
    <name type="scientific">Microbacterium azadirachtae</name>
    <dbReference type="NCBI Taxonomy" id="582680"/>
    <lineage>
        <taxon>Bacteria</taxon>
        <taxon>Bacillati</taxon>
        <taxon>Actinomycetota</taxon>
        <taxon>Actinomycetes</taxon>
        <taxon>Micrococcales</taxon>
        <taxon>Microbacteriaceae</taxon>
        <taxon>Microbacterium</taxon>
    </lineage>
</organism>
<dbReference type="InterPro" id="IPR029063">
    <property type="entry name" value="SAM-dependent_MTases_sf"/>
</dbReference>
<reference evidence="2 3" key="1">
    <citation type="submission" date="2015-02" db="EMBL/GenBank/DDBJ databases">
        <title>Draft genome sequences of ten Microbacterium spp. with emphasis on heavy metal contaminated environments.</title>
        <authorList>
            <person name="Corretto E."/>
        </authorList>
    </citation>
    <scope>NUCLEOTIDE SEQUENCE [LARGE SCALE GENOMIC DNA]</scope>
    <source>
        <strain evidence="2 3">ARN176</strain>
    </source>
</reference>